<accession>T1L1Q6</accession>
<dbReference type="HOGENOM" id="CLU_3144630_0_0_1"/>
<dbReference type="Proteomes" id="UP000015104">
    <property type="component" value="Unassembled WGS sequence"/>
</dbReference>
<dbReference type="AlphaFoldDB" id="T1L1Q6"/>
<reference evidence="3" key="1">
    <citation type="submission" date="2011-08" db="EMBL/GenBank/DDBJ databases">
        <authorList>
            <person name="Rombauts S."/>
        </authorList>
    </citation>
    <scope>NUCLEOTIDE SEQUENCE</scope>
    <source>
        <strain evidence="3">London</strain>
    </source>
</reference>
<protein>
    <submittedName>
        <fullName evidence="2">Uncharacterized protein</fullName>
    </submittedName>
</protein>
<organism evidence="2 3">
    <name type="scientific">Tetranychus urticae</name>
    <name type="common">Two-spotted spider mite</name>
    <dbReference type="NCBI Taxonomy" id="32264"/>
    <lineage>
        <taxon>Eukaryota</taxon>
        <taxon>Metazoa</taxon>
        <taxon>Ecdysozoa</taxon>
        <taxon>Arthropoda</taxon>
        <taxon>Chelicerata</taxon>
        <taxon>Arachnida</taxon>
        <taxon>Acari</taxon>
        <taxon>Acariformes</taxon>
        <taxon>Trombidiformes</taxon>
        <taxon>Prostigmata</taxon>
        <taxon>Eleutherengona</taxon>
        <taxon>Raphignathae</taxon>
        <taxon>Tetranychoidea</taxon>
        <taxon>Tetranychidae</taxon>
        <taxon>Tetranychus</taxon>
    </lineage>
</organism>
<keyword evidence="3" id="KW-1185">Reference proteome</keyword>
<feature type="transmembrane region" description="Helical" evidence="1">
    <location>
        <begin position="20"/>
        <end position="39"/>
    </location>
</feature>
<name>T1L1Q6_TETUR</name>
<evidence type="ECO:0000313" key="2">
    <source>
        <dbReference type="EnsemblMetazoa" id="tetur32g00480.1"/>
    </source>
</evidence>
<evidence type="ECO:0000313" key="3">
    <source>
        <dbReference type="Proteomes" id="UP000015104"/>
    </source>
</evidence>
<keyword evidence="1" id="KW-0472">Membrane</keyword>
<keyword evidence="1" id="KW-1133">Transmembrane helix</keyword>
<dbReference type="EMBL" id="CAEY01000920">
    <property type="status" value="NOT_ANNOTATED_CDS"/>
    <property type="molecule type" value="Genomic_DNA"/>
</dbReference>
<evidence type="ECO:0000256" key="1">
    <source>
        <dbReference type="SAM" id="Phobius"/>
    </source>
</evidence>
<reference evidence="2" key="2">
    <citation type="submission" date="2015-06" db="UniProtKB">
        <authorList>
            <consortium name="EnsemblMetazoa"/>
        </authorList>
    </citation>
    <scope>IDENTIFICATION</scope>
</reference>
<dbReference type="EnsemblMetazoa" id="tetur32g00480.1">
    <property type="protein sequence ID" value="tetur32g00480.1"/>
    <property type="gene ID" value="tetur32g00480"/>
</dbReference>
<proteinExistence type="predicted"/>
<keyword evidence="1" id="KW-0812">Transmembrane</keyword>
<sequence length="49" mass="5753">MWLFLQILFASNLYLNPTESPTLFVAIFIFSWVVFIWLTTSDGTLPNRQ</sequence>